<sequence length="164" mass="18474">MCRWWRTYIHGRSCHVSPAQMDVEVQKPPGSSSVKLAVQAPRMALFNRPLIDGAEDVVRLVRRHLDVQAVHGCRAASRQSPGPGIVKRRRRPCAAGPCFLFGSLYAFCCPISQGLVEPVWGSNGSDRQRSSRLAQHGMFVFHHVWRWSVNADWLNGRRSQSTQV</sequence>
<dbReference type="RefSeq" id="XP_066657350.1">
    <property type="nucleotide sequence ID" value="XM_066795257.1"/>
</dbReference>
<proteinExistence type="predicted"/>
<comment type="caution">
    <text evidence="1">The sequence shown here is derived from an EMBL/GenBank/DDBJ whole genome shotgun (WGS) entry which is preliminary data.</text>
</comment>
<dbReference type="EMBL" id="JBBPEH010000004">
    <property type="protein sequence ID" value="KAK7540079.1"/>
    <property type="molecule type" value="Genomic_DNA"/>
</dbReference>
<organism evidence="1 2">
    <name type="scientific">Phyllosticta citribraziliensis</name>
    <dbReference type="NCBI Taxonomy" id="989973"/>
    <lineage>
        <taxon>Eukaryota</taxon>
        <taxon>Fungi</taxon>
        <taxon>Dikarya</taxon>
        <taxon>Ascomycota</taxon>
        <taxon>Pezizomycotina</taxon>
        <taxon>Dothideomycetes</taxon>
        <taxon>Dothideomycetes incertae sedis</taxon>
        <taxon>Botryosphaeriales</taxon>
        <taxon>Phyllostictaceae</taxon>
        <taxon>Phyllosticta</taxon>
    </lineage>
</organism>
<gene>
    <name evidence="1" type="ORF">J3D65DRAFT_309974</name>
</gene>
<name>A0ABR1LZL9_9PEZI</name>
<protein>
    <submittedName>
        <fullName evidence="1">Uncharacterized protein</fullName>
    </submittedName>
</protein>
<accession>A0ABR1LZL9</accession>
<evidence type="ECO:0000313" key="2">
    <source>
        <dbReference type="Proteomes" id="UP001360953"/>
    </source>
</evidence>
<keyword evidence="2" id="KW-1185">Reference proteome</keyword>
<reference evidence="1 2" key="1">
    <citation type="submission" date="2024-04" db="EMBL/GenBank/DDBJ databases">
        <title>Phyllosticta paracitricarpa is synonymous to the EU quarantine fungus P. citricarpa based on phylogenomic analyses.</title>
        <authorList>
            <consortium name="Lawrence Berkeley National Laboratory"/>
            <person name="Van ingen-buijs V.A."/>
            <person name="Van westerhoven A.C."/>
            <person name="Haridas S."/>
            <person name="Skiadas P."/>
            <person name="Martin F."/>
            <person name="Groenewald J.Z."/>
            <person name="Crous P.W."/>
            <person name="Seidl M.F."/>
        </authorList>
    </citation>
    <scope>NUCLEOTIDE SEQUENCE [LARGE SCALE GENOMIC DNA]</scope>
    <source>
        <strain evidence="1 2">CPC 17464</strain>
    </source>
</reference>
<evidence type="ECO:0000313" key="1">
    <source>
        <dbReference type="EMBL" id="KAK7540079.1"/>
    </source>
</evidence>
<dbReference type="Proteomes" id="UP001360953">
    <property type="component" value="Unassembled WGS sequence"/>
</dbReference>
<dbReference type="GeneID" id="92028163"/>